<dbReference type="Proteomes" id="UP000467148">
    <property type="component" value="Chromosome"/>
</dbReference>
<accession>A0A7I7T9Z6</accession>
<organism evidence="1 2">
    <name type="scientific">Mycolicibacterium helvum</name>
    <dbReference type="NCBI Taxonomy" id="1534349"/>
    <lineage>
        <taxon>Bacteria</taxon>
        <taxon>Bacillati</taxon>
        <taxon>Actinomycetota</taxon>
        <taxon>Actinomycetes</taxon>
        <taxon>Mycobacteriales</taxon>
        <taxon>Mycobacteriaceae</taxon>
        <taxon>Mycolicibacterium</taxon>
    </lineage>
</organism>
<reference evidence="1 2" key="1">
    <citation type="journal article" date="2019" name="Emerg. Microbes Infect.">
        <title>Comprehensive subspecies identification of 175 nontuberculous mycobacteria species based on 7547 genomic profiles.</title>
        <authorList>
            <person name="Matsumoto Y."/>
            <person name="Kinjo T."/>
            <person name="Motooka D."/>
            <person name="Nabeya D."/>
            <person name="Jung N."/>
            <person name="Uechi K."/>
            <person name="Horii T."/>
            <person name="Iida T."/>
            <person name="Fujita J."/>
            <person name="Nakamura S."/>
        </authorList>
    </citation>
    <scope>NUCLEOTIDE SEQUENCE [LARGE SCALE GENOMIC DNA]</scope>
    <source>
        <strain evidence="1 2">JCM 30396</strain>
    </source>
</reference>
<dbReference type="KEGG" id="mhev:MHEL_40530"/>
<name>A0A7I7T9Z6_9MYCO</name>
<dbReference type="RefSeq" id="WP_345229360.1">
    <property type="nucleotide sequence ID" value="NZ_BAABEL010000022.1"/>
</dbReference>
<keyword evidence="2" id="KW-1185">Reference proteome</keyword>
<gene>
    <name evidence="1" type="ORF">MHEL_40530</name>
</gene>
<sequence>MAGPRKFIAAAAAGVAAAAAYRRFLVPVLMIWGTTVDEVDGPFPGEDLVPGGERGATMAITIAATPERVWPWLVQMGWDRGGFYSWDLLDNAGRPSARQVHPEWQDVGVGDRLKCLGLPSYAIATLEPNHFLGLYSLTDLRGRLLDPRQPRPRAYLEGLWGFCLRELPGGSTRLVIGGYQAARPRYFERLMYDWVFPPVVWIMQARMLEVLKRNVEQQSTSAVGSPRLIEDRAK</sequence>
<dbReference type="EMBL" id="AP022596">
    <property type="protein sequence ID" value="BBY65810.1"/>
    <property type="molecule type" value="Genomic_DNA"/>
</dbReference>
<dbReference type="AlphaFoldDB" id="A0A7I7T9Z6"/>
<evidence type="ECO:0000313" key="2">
    <source>
        <dbReference type="Proteomes" id="UP000467148"/>
    </source>
</evidence>
<proteinExistence type="predicted"/>
<protein>
    <recommendedName>
        <fullName evidence="3">SRPBCC family protein</fullName>
    </recommendedName>
</protein>
<evidence type="ECO:0000313" key="1">
    <source>
        <dbReference type="EMBL" id="BBY65810.1"/>
    </source>
</evidence>
<evidence type="ECO:0008006" key="3">
    <source>
        <dbReference type="Google" id="ProtNLM"/>
    </source>
</evidence>